<protein>
    <submittedName>
        <fullName evidence="3">Uncharacterized protein</fullName>
    </submittedName>
</protein>
<feature type="region of interest" description="Disordered" evidence="2">
    <location>
        <begin position="208"/>
        <end position="315"/>
    </location>
</feature>
<feature type="compositionally biased region" description="Basic and acidic residues" evidence="2">
    <location>
        <begin position="221"/>
        <end position="244"/>
    </location>
</feature>
<dbReference type="Proteomes" id="UP001219525">
    <property type="component" value="Unassembled WGS sequence"/>
</dbReference>
<keyword evidence="1" id="KW-0175">Coiled coil</keyword>
<evidence type="ECO:0000256" key="2">
    <source>
        <dbReference type="SAM" id="MobiDB-lite"/>
    </source>
</evidence>
<reference evidence="3" key="1">
    <citation type="submission" date="2023-03" db="EMBL/GenBank/DDBJ databases">
        <title>Massive genome expansion in bonnet fungi (Mycena s.s.) driven by repeated elements and novel gene families across ecological guilds.</title>
        <authorList>
            <consortium name="Lawrence Berkeley National Laboratory"/>
            <person name="Harder C.B."/>
            <person name="Miyauchi S."/>
            <person name="Viragh M."/>
            <person name="Kuo A."/>
            <person name="Thoen E."/>
            <person name="Andreopoulos B."/>
            <person name="Lu D."/>
            <person name="Skrede I."/>
            <person name="Drula E."/>
            <person name="Henrissat B."/>
            <person name="Morin E."/>
            <person name="Kohler A."/>
            <person name="Barry K."/>
            <person name="LaButti K."/>
            <person name="Morin E."/>
            <person name="Salamov A."/>
            <person name="Lipzen A."/>
            <person name="Mereny Z."/>
            <person name="Hegedus B."/>
            <person name="Baldrian P."/>
            <person name="Stursova M."/>
            <person name="Weitz H."/>
            <person name="Taylor A."/>
            <person name="Grigoriev I.V."/>
            <person name="Nagy L.G."/>
            <person name="Martin F."/>
            <person name="Kauserud H."/>
        </authorList>
    </citation>
    <scope>NUCLEOTIDE SEQUENCE</scope>
    <source>
        <strain evidence="3">9144</strain>
    </source>
</reference>
<dbReference type="EMBL" id="JARJCW010000135">
    <property type="protein sequence ID" value="KAJ7191271.1"/>
    <property type="molecule type" value="Genomic_DNA"/>
</dbReference>
<keyword evidence="4" id="KW-1185">Reference proteome</keyword>
<proteinExistence type="predicted"/>
<feature type="compositionally biased region" description="Acidic residues" evidence="2">
    <location>
        <begin position="245"/>
        <end position="254"/>
    </location>
</feature>
<feature type="region of interest" description="Disordered" evidence="2">
    <location>
        <begin position="1"/>
        <end position="28"/>
    </location>
</feature>
<evidence type="ECO:0000313" key="3">
    <source>
        <dbReference type="EMBL" id="KAJ7191271.1"/>
    </source>
</evidence>
<feature type="coiled-coil region" evidence="1">
    <location>
        <begin position="338"/>
        <end position="379"/>
    </location>
</feature>
<name>A0AAD6UNL7_9AGAR</name>
<feature type="compositionally biased region" description="Low complexity" evidence="2">
    <location>
        <begin position="305"/>
        <end position="315"/>
    </location>
</feature>
<organism evidence="3 4">
    <name type="scientific">Mycena pura</name>
    <dbReference type="NCBI Taxonomy" id="153505"/>
    <lineage>
        <taxon>Eukaryota</taxon>
        <taxon>Fungi</taxon>
        <taxon>Dikarya</taxon>
        <taxon>Basidiomycota</taxon>
        <taxon>Agaricomycotina</taxon>
        <taxon>Agaricomycetes</taxon>
        <taxon>Agaricomycetidae</taxon>
        <taxon>Agaricales</taxon>
        <taxon>Marasmiineae</taxon>
        <taxon>Mycenaceae</taxon>
        <taxon>Mycena</taxon>
    </lineage>
</organism>
<evidence type="ECO:0000313" key="4">
    <source>
        <dbReference type="Proteomes" id="UP001219525"/>
    </source>
</evidence>
<comment type="caution">
    <text evidence="3">The sequence shown here is derived from an EMBL/GenBank/DDBJ whole genome shotgun (WGS) entry which is preliminary data.</text>
</comment>
<sequence>MPPKAPTSAPKVRKKRKSRAADTSDVEVISERKPREVVNWLKNPAWTDDLIAYLSENPLFRIKLFSDSTAEAKQAGRKKLVGKDGKPQQYAVLAEYVFKNSPGPEQARYASNPGKYATAVETRLRRLKTEYKAYVEILGATGAGLDPEQVTVGSKIESLIGDIRSKWPWWDDLHAFWRELPNYNPIGVQSSEPGTDHAAEAEALFDNGAGTSNVDEDHDEEDGRSATSRARDEDDGGDYKSHESDPDEDSDDLDATPATVRSTSPTPPPNVEIPVMKTASVPKSTKPKPVVGGRDLGLTKAHDPSSSLASASGAATAKLKKPLTAIDRMNNLRETESVRLAQKRKMQHEEEMARIKVKRMKVELRLLQAQNERKRLNNHAWSTPASPRASPRRARTVVFKSIRQPVHIRKLQTSHKITRKWPKKSNFASAPPACEAAPRHSHKVPIVTAMEVNRLEGG</sequence>
<dbReference type="AlphaFoldDB" id="A0AAD6UNL7"/>
<accession>A0AAD6UNL7</accession>
<evidence type="ECO:0000256" key="1">
    <source>
        <dbReference type="SAM" id="Coils"/>
    </source>
</evidence>
<gene>
    <name evidence="3" type="ORF">GGX14DRAFT_407338</name>
</gene>